<dbReference type="InterPro" id="IPR032693">
    <property type="entry name" value="YtkA-like_dom"/>
</dbReference>
<protein>
    <recommendedName>
        <fullName evidence="2">YtkA-like domain-containing protein</fullName>
    </recommendedName>
</protein>
<evidence type="ECO:0000313" key="4">
    <source>
        <dbReference type="Proteomes" id="UP000680304"/>
    </source>
</evidence>
<reference evidence="3 4" key="1">
    <citation type="submission" date="2021-04" db="EMBL/GenBank/DDBJ databases">
        <title>Draft genome sequence of Paenibacillus cisolokensis, LC2-13A.</title>
        <authorList>
            <person name="Uke A."/>
            <person name="Chhe C."/>
            <person name="Baramee S."/>
            <person name="Kosugi A."/>
        </authorList>
    </citation>
    <scope>NUCLEOTIDE SEQUENCE [LARGE SCALE GENOMIC DNA]</scope>
    <source>
        <strain evidence="3 4">LC2-13A</strain>
    </source>
</reference>
<name>A0ABQ4NCI8_9BACL</name>
<feature type="signal peptide" evidence="1">
    <location>
        <begin position="1"/>
        <end position="27"/>
    </location>
</feature>
<evidence type="ECO:0000313" key="3">
    <source>
        <dbReference type="EMBL" id="GIQ65957.1"/>
    </source>
</evidence>
<organism evidence="3 4">
    <name type="scientific">Paenibacillus cisolokensis</name>
    <dbReference type="NCBI Taxonomy" id="1658519"/>
    <lineage>
        <taxon>Bacteria</taxon>
        <taxon>Bacillati</taxon>
        <taxon>Bacillota</taxon>
        <taxon>Bacilli</taxon>
        <taxon>Bacillales</taxon>
        <taxon>Paenibacillaceae</taxon>
        <taxon>Paenibacillus</taxon>
    </lineage>
</organism>
<sequence>MTSFRLPLRGTAIVLTMMAAFFLSACAANTSSTDEHGLLPHLTVDMRLPSELSLGSSGQFRIAISQDGKPVQADDVAFEFWPEGHPEQRVEIPGEFGGSGLYTAEYRLNSEGVYVVRCRVSSGSLEAMPAKRFAIGEEAVLRLAALEQQQTAGAPADGGSSGGHHH</sequence>
<evidence type="ECO:0000256" key="1">
    <source>
        <dbReference type="SAM" id="SignalP"/>
    </source>
</evidence>
<dbReference type="Proteomes" id="UP000680304">
    <property type="component" value="Unassembled WGS sequence"/>
</dbReference>
<gene>
    <name evidence="3" type="ORF">PACILC2_45250</name>
</gene>
<accession>A0ABQ4NCI8</accession>
<evidence type="ECO:0000259" key="2">
    <source>
        <dbReference type="Pfam" id="PF13115"/>
    </source>
</evidence>
<feature type="chain" id="PRO_5045787563" description="YtkA-like domain-containing protein" evidence="1">
    <location>
        <begin position="28"/>
        <end position="166"/>
    </location>
</feature>
<proteinExistence type="predicted"/>
<dbReference type="EMBL" id="BOVJ01000159">
    <property type="protein sequence ID" value="GIQ65957.1"/>
    <property type="molecule type" value="Genomic_DNA"/>
</dbReference>
<dbReference type="Pfam" id="PF13115">
    <property type="entry name" value="YtkA"/>
    <property type="match status" value="1"/>
</dbReference>
<keyword evidence="4" id="KW-1185">Reference proteome</keyword>
<feature type="domain" description="YtkA-like" evidence="2">
    <location>
        <begin position="42"/>
        <end position="116"/>
    </location>
</feature>
<comment type="caution">
    <text evidence="3">The sequence shown here is derived from an EMBL/GenBank/DDBJ whole genome shotgun (WGS) entry which is preliminary data.</text>
</comment>
<keyword evidence="1" id="KW-0732">Signal</keyword>
<dbReference type="RefSeq" id="WP_213530502.1">
    <property type="nucleotide sequence ID" value="NZ_BOVJ01000159.1"/>
</dbReference>
<dbReference type="PROSITE" id="PS51257">
    <property type="entry name" value="PROKAR_LIPOPROTEIN"/>
    <property type="match status" value="1"/>
</dbReference>